<dbReference type="EMBL" id="QTTT01000001">
    <property type="protein sequence ID" value="REF00348.1"/>
    <property type="molecule type" value="Genomic_DNA"/>
</dbReference>
<proteinExistence type="predicted"/>
<dbReference type="RefSeq" id="WP_116025511.1">
    <property type="nucleotide sequence ID" value="NZ_QTTT01000001.1"/>
</dbReference>
<reference evidence="1 2" key="1">
    <citation type="submission" date="2018-08" db="EMBL/GenBank/DDBJ databases">
        <title>Sequencing the genomes of 1000 actinobacteria strains.</title>
        <authorList>
            <person name="Klenk H.-P."/>
        </authorList>
    </citation>
    <scope>NUCLEOTIDE SEQUENCE [LARGE SCALE GENOMIC DNA]</scope>
    <source>
        <strain evidence="1 2">DSM 43927</strain>
    </source>
</reference>
<protein>
    <submittedName>
        <fullName evidence="1">Uncharacterized protein</fullName>
    </submittedName>
</protein>
<organism evidence="1 2">
    <name type="scientific">Thermomonospora umbrina</name>
    <dbReference type="NCBI Taxonomy" id="111806"/>
    <lineage>
        <taxon>Bacteria</taxon>
        <taxon>Bacillati</taxon>
        <taxon>Actinomycetota</taxon>
        <taxon>Actinomycetes</taxon>
        <taxon>Streptosporangiales</taxon>
        <taxon>Thermomonosporaceae</taxon>
        <taxon>Thermomonospora</taxon>
    </lineage>
</organism>
<name>A0A3D9SXR0_9ACTN</name>
<accession>A0A3D9SXR0</accession>
<gene>
    <name evidence="1" type="ORF">DFJ69_5880</name>
</gene>
<evidence type="ECO:0000313" key="1">
    <source>
        <dbReference type="EMBL" id="REF00348.1"/>
    </source>
</evidence>
<evidence type="ECO:0000313" key="2">
    <source>
        <dbReference type="Proteomes" id="UP000256661"/>
    </source>
</evidence>
<comment type="caution">
    <text evidence="1">The sequence shown here is derived from an EMBL/GenBank/DDBJ whole genome shotgun (WGS) entry which is preliminary data.</text>
</comment>
<dbReference type="Proteomes" id="UP000256661">
    <property type="component" value="Unassembled WGS sequence"/>
</dbReference>
<sequence>MSAESMPLLYLLAAVGRRIACAVVGHWWDVEPAIEHRGDIFGPYRVCARCELGDTRLVLATEPPPGHPDSMTRELSPRFEVELARIDAELFPEEAH</sequence>
<keyword evidence="2" id="KW-1185">Reference proteome</keyword>
<dbReference type="AlphaFoldDB" id="A0A3D9SXR0"/>